<feature type="transmembrane region" description="Helical" evidence="1">
    <location>
        <begin position="6"/>
        <end position="27"/>
    </location>
</feature>
<organism evidence="2">
    <name type="scientific">Myoviridae sp. ctjhW4</name>
    <dbReference type="NCBI Taxonomy" id="2825162"/>
    <lineage>
        <taxon>Viruses</taxon>
        <taxon>Duplodnaviria</taxon>
        <taxon>Heunggongvirae</taxon>
        <taxon>Uroviricota</taxon>
        <taxon>Caudoviricetes</taxon>
    </lineage>
</organism>
<keyword evidence="1" id="KW-0472">Membrane</keyword>
<evidence type="ECO:0000313" key="2">
    <source>
        <dbReference type="EMBL" id="DAE09692.1"/>
    </source>
</evidence>
<name>A0A8S5PTV8_9CAUD</name>
<sequence length="58" mass="6667">MNSVLYSAFMSFKVFSIIISLISKVLYIGTGIKRLLFLSNIFYVEYNFPLLSNTKYGT</sequence>
<keyword evidence="1" id="KW-1133">Transmembrane helix</keyword>
<evidence type="ECO:0000256" key="1">
    <source>
        <dbReference type="SAM" id="Phobius"/>
    </source>
</evidence>
<dbReference type="EMBL" id="BK015491">
    <property type="protein sequence ID" value="DAE09692.1"/>
    <property type="molecule type" value="Genomic_DNA"/>
</dbReference>
<keyword evidence="1" id="KW-0812">Transmembrane</keyword>
<accession>A0A8S5PTV8</accession>
<reference evidence="2" key="1">
    <citation type="journal article" date="2021" name="Proc. Natl. Acad. Sci. U.S.A.">
        <title>A Catalog of Tens of Thousands of Viruses from Human Metagenomes Reveals Hidden Associations with Chronic Diseases.</title>
        <authorList>
            <person name="Tisza M.J."/>
            <person name="Buck C.B."/>
        </authorList>
    </citation>
    <scope>NUCLEOTIDE SEQUENCE</scope>
    <source>
        <strain evidence="2">CtjhW4</strain>
    </source>
</reference>
<proteinExistence type="predicted"/>
<protein>
    <submittedName>
        <fullName evidence="2">Uncharacterized protein</fullName>
    </submittedName>
</protein>